<dbReference type="Pfam" id="PF10988">
    <property type="entry name" value="DUF2807"/>
    <property type="match status" value="1"/>
</dbReference>
<evidence type="ECO:0000259" key="1">
    <source>
        <dbReference type="Pfam" id="PF10988"/>
    </source>
</evidence>
<protein>
    <recommendedName>
        <fullName evidence="1">Putative auto-transporter adhesin head GIN domain-containing protein</fullName>
    </recommendedName>
</protein>
<dbReference type="EMBL" id="CAJNYU010003888">
    <property type="protein sequence ID" value="CAF3710795.1"/>
    <property type="molecule type" value="Genomic_DNA"/>
</dbReference>
<comment type="caution">
    <text evidence="2">The sequence shown here is derived from an EMBL/GenBank/DDBJ whole genome shotgun (WGS) entry which is preliminary data.</text>
</comment>
<accession>A0A818VMI3</accession>
<feature type="domain" description="Putative auto-transporter adhesin head GIN" evidence="1">
    <location>
        <begin position="2"/>
        <end position="181"/>
    </location>
</feature>
<proteinExistence type="predicted"/>
<dbReference type="Gene3D" id="2.160.20.120">
    <property type="match status" value="1"/>
</dbReference>
<evidence type="ECO:0000313" key="3">
    <source>
        <dbReference type="EMBL" id="CAF4629880.1"/>
    </source>
</evidence>
<evidence type="ECO:0000313" key="2">
    <source>
        <dbReference type="EMBL" id="CAF3710795.1"/>
    </source>
</evidence>
<gene>
    <name evidence="2" type="ORF">FME351_LOCUS28385</name>
    <name evidence="3" type="ORF">TSG867_LOCUS29536</name>
</gene>
<organism evidence="2 4">
    <name type="scientific">Rotaria socialis</name>
    <dbReference type="NCBI Taxonomy" id="392032"/>
    <lineage>
        <taxon>Eukaryota</taxon>
        <taxon>Metazoa</taxon>
        <taxon>Spiralia</taxon>
        <taxon>Gnathifera</taxon>
        <taxon>Rotifera</taxon>
        <taxon>Eurotatoria</taxon>
        <taxon>Bdelloidea</taxon>
        <taxon>Philodinida</taxon>
        <taxon>Philodinidae</taxon>
        <taxon>Rotaria</taxon>
    </lineage>
</organism>
<evidence type="ECO:0000313" key="4">
    <source>
        <dbReference type="Proteomes" id="UP000663869"/>
    </source>
</evidence>
<dbReference type="EMBL" id="CAJOBQ010004195">
    <property type="protein sequence ID" value="CAF4629880.1"/>
    <property type="molecule type" value="Genomic_DNA"/>
</dbReference>
<name>A0A818VMI3_9BILA</name>
<reference evidence="2" key="1">
    <citation type="submission" date="2021-02" db="EMBL/GenBank/DDBJ databases">
        <authorList>
            <person name="Nowell W R."/>
        </authorList>
    </citation>
    <scope>NUCLEOTIDE SEQUENCE</scope>
</reference>
<dbReference type="Proteomes" id="UP000663862">
    <property type="component" value="Unassembled WGS sequence"/>
</dbReference>
<sequence length="198" mass="21926">MVNGTVEVRLTQGDTMFIEVETDENLHNTEAIEIYVNENLLTVQDHNCRYTKMIVYVQFPATYKLKSLTANGTGLFETTNEISAIDGLFTVSFNGTRKGHLKLYSENGLQLTMNGTSELTISGIVHQWTNIEQSGTSKLDAEQCKMNHVTAVLQGVSTAYIVAQDEINVNVQGVSSVFYRGPLNQAYVGAITCKVQEF</sequence>
<dbReference type="Proteomes" id="UP000663869">
    <property type="component" value="Unassembled WGS sequence"/>
</dbReference>
<dbReference type="InterPro" id="IPR021255">
    <property type="entry name" value="DUF2807"/>
</dbReference>
<dbReference type="AlphaFoldDB" id="A0A818VMI3"/>